<reference evidence="14 15" key="1">
    <citation type="journal article" date="2007" name="Proc. Natl. Acad. Sci. U.S.A.">
        <title>The tiny eukaryote Ostreococcus provides genomic insights into the paradox of plankton speciation.</title>
        <authorList>
            <person name="Palenik B."/>
            <person name="Grimwood J."/>
            <person name="Aerts A."/>
            <person name="Rouze P."/>
            <person name="Salamov A."/>
            <person name="Putnam N."/>
            <person name="Dupont C."/>
            <person name="Jorgensen R."/>
            <person name="Derelle E."/>
            <person name="Rombauts S."/>
            <person name="Zhou K."/>
            <person name="Otillar R."/>
            <person name="Merchant S.S."/>
            <person name="Podell S."/>
            <person name="Gaasterland T."/>
            <person name="Napoli C."/>
            <person name="Gendler K."/>
            <person name="Manuell A."/>
            <person name="Tai V."/>
            <person name="Vallon O."/>
            <person name="Piganeau G."/>
            <person name="Jancek S."/>
            <person name="Heijde M."/>
            <person name="Jabbari K."/>
            <person name="Bowler C."/>
            <person name="Lohr M."/>
            <person name="Robbens S."/>
            <person name="Werner G."/>
            <person name="Dubchak I."/>
            <person name="Pazour G.J."/>
            <person name="Ren Q."/>
            <person name="Paulsen I."/>
            <person name="Delwiche C."/>
            <person name="Schmutz J."/>
            <person name="Rokhsar D."/>
            <person name="Van de Peer Y."/>
            <person name="Moreau H."/>
            <person name="Grigoriev I.V."/>
        </authorList>
    </citation>
    <scope>NUCLEOTIDE SEQUENCE [LARGE SCALE GENOMIC DNA]</scope>
    <source>
        <strain evidence="14 15">CCE9901</strain>
    </source>
</reference>
<evidence type="ECO:0000256" key="5">
    <source>
        <dbReference type="ARBA" id="ARBA00022490"/>
    </source>
</evidence>
<dbReference type="EMBL" id="CP000587">
    <property type="protein sequence ID" value="ABO97306.1"/>
    <property type="molecule type" value="Genomic_DNA"/>
</dbReference>
<dbReference type="GO" id="GO:0005047">
    <property type="term" value="F:signal recognition particle binding"/>
    <property type="evidence" value="ECO:0007669"/>
    <property type="project" value="InterPro"/>
</dbReference>
<dbReference type="OrthoDB" id="496002at2759"/>
<keyword evidence="7" id="KW-0694">RNA-binding</keyword>
<keyword evidence="6" id="KW-0256">Endoplasmic reticulum</keyword>
<keyword evidence="15" id="KW-1185">Reference proteome</keyword>
<evidence type="ECO:0000256" key="7">
    <source>
        <dbReference type="ARBA" id="ARBA00022884"/>
    </source>
</evidence>
<dbReference type="Proteomes" id="UP000001568">
    <property type="component" value="Chromosome 7"/>
</dbReference>
<evidence type="ECO:0000256" key="6">
    <source>
        <dbReference type="ARBA" id="ARBA00022824"/>
    </source>
</evidence>
<dbReference type="STRING" id="436017.A4S0P2"/>
<dbReference type="GeneID" id="5003010"/>
<accession>A4S0P2</accession>
<evidence type="ECO:0000313" key="14">
    <source>
        <dbReference type="EMBL" id="ABO97306.1"/>
    </source>
</evidence>
<organism evidence="14 15">
    <name type="scientific">Ostreococcus lucimarinus (strain CCE9901)</name>
    <dbReference type="NCBI Taxonomy" id="436017"/>
    <lineage>
        <taxon>Eukaryota</taxon>
        <taxon>Viridiplantae</taxon>
        <taxon>Chlorophyta</taxon>
        <taxon>Mamiellophyceae</taxon>
        <taxon>Mamiellales</taxon>
        <taxon>Bathycoccaceae</taxon>
        <taxon>Ostreococcus</taxon>
    </lineage>
</organism>
<name>A4S0P2_OSTLU</name>
<evidence type="ECO:0000313" key="15">
    <source>
        <dbReference type="Proteomes" id="UP000001568"/>
    </source>
</evidence>
<dbReference type="GO" id="GO:0006614">
    <property type="term" value="P:SRP-dependent cotranslational protein targeting to membrane"/>
    <property type="evidence" value="ECO:0007669"/>
    <property type="project" value="InterPro"/>
</dbReference>
<feature type="region of interest" description="Disordered" evidence="13">
    <location>
        <begin position="494"/>
        <end position="513"/>
    </location>
</feature>
<dbReference type="InterPro" id="IPR038253">
    <property type="entry name" value="SRP68_N_sf"/>
</dbReference>
<evidence type="ECO:0000256" key="3">
    <source>
        <dbReference type="ARBA" id="ARBA00004604"/>
    </source>
</evidence>
<dbReference type="FunFam" id="1.10.3450.40:FF:000001">
    <property type="entry name" value="Signal recognition particle subunit SRP68"/>
    <property type="match status" value="1"/>
</dbReference>
<keyword evidence="10" id="KW-0687">Ribonucleoprotein</keyword>
<evidence type="ECO:0000256" key="4">
    <source>
        <dbReference type="ARBA" id="ARBA00009352"/>
    </source>
</evidence>
<feature type="compositionally biased region" description="Polar residues" evidence="13">
    <location>
        <begin position="504"/>
        <end position="513"/>
    </location>
</feature>
<keyword evidence="8" id="KW-0733">Signal recognition particle</keyword>
<evidence type="ECO:0000256" key="8">
    <source>
        <dbReference type="ARBA" id="ARBA00023135"/>
    </source>
</evidence>
<sequence>MDTVDTMQVDTAPAEPVLSNVSLEILSIISAAQREHGLRHRDYARYRGYCARRLARLYQACKMKHGKGRFVKKPLVANTIADERALLVPLVQSERAWAYAMEMKDLTNVKRRRSDLRQHMLRRLKKAVTHANELATFCERLGNDQTALEGDAYANYIGGVCAVEQGKDYVGAITKLLRAKLAYAKLGVLGDQKRLELYRERTEDLADLVRFAHYKQGRTADLKAMEKEAAIGLSSNKVFTMKVEAPPEIEDKIRWHAMDFELKNRDARVLIAQAQDCLAKVDALKNATGHKAGMLFAKGIAFYDEARMKLNDDVEKETAKALYQQGDDEDKADRIKLTEIALSLIVKDKLIDRNKFVCDQLDKKLSGRAKKEKADKKLNFGDLARMYDAATVDYEDLMETAPMLLRLKPEDADKHIEEFEVDCEAEVMLLKARQNVALACHYVQVGNSKEAKAYFEIATDLATDAEGRDCAGEIQDEATELLKEIEVRVAKAQRKLQEADDSVTKSQSGSDLTSKVAEKFSKLFSFR</sequence>
<dbReference type="OMA" id="KIRWHAM"/>
<dbReference type="Gene3D" id="1.10.3450.40">
    <property type="entry name" value="Signal recognition particle, SRP68 subunit, RNA-binding domain"/>
    <property type="match status" value="1"/>
</dbReference>
<dbReference type="GO" id="GO:0005730">
    <property type="term" value="C:nucleolus"/>
    <property type="evidence" value="ECO:0007669"/>
    <property type="project" value="UniProtKB-SubCell"/>
</dbReference>
<evidence type="ECO:0000256" key="11">
    <source>
        <dbReference type="ARBA" id="ARBA00029498"/>
    </source>
</evidence>
<comment type="subcellular location">
    <subcellularLocation>
        <location evidence="2">Cytoplasm</location>
    </subcellularLocation>
    <subcellularLocation>
        <location evidence="1">Endoplasmic reticulum</location>
    </subcellularLocation>
    <subcellularLocation>
        <location evidence="3">Nucleus</location>
        <location evidence="3">Nucleolus</location>
    </subcellularLocation>
</comment>
<dbReference type="GO" id="GO:0005829">
    <property type="term" value="C:cytosol"/>
    <property type="evidence" value="ECO:0007669"/>
    <property type="project" value="UniProtKB-ARBA"/>
</dbReference>
<dbReference type="PANTHER" id="PTHR12860:SF0">
    <property type="entry name" value="SIGNAL RECOGNITION PARTICLE SUBUNIT SRP68"/>
    <property type="match status" value="1"/>
</dbReference>
<dbReference type="InterPro" id="IPR026258">
    <property type="entry name" value="SRP68"/>
</dbReference>
<dbReference type="KEGG" id="olu:OSTLU_32815"/>
<evidence type="ECO:0000256" key="1">
    <source>
        <dbReference type="ARBA" id="ARBA00004240"/>
    </source>
</evidence>
<keyword evidence="9" id="KW-0539">Nucleus</keyword>
<dbReference type="Gramene" id="ABO97306">
    <property type="protein sequence ID" value="ABO97306"/>
    <property type="gene ID" value="OSTLU_32815"/>
</dbReference>
<dbReference type="GO" id="GO:0008312">
    <property type="term" value="F:7S RNA binding"/>
    <property type="evidence" value="ECO:0007669"/>
    <property type="project" value="InterPro"/>
</dbReference>
<keyword evidence="5" id="KW-0963">Cytoplasm</keyword>
<dbReference type="RefSeq" id="XP_001419013.1">
    <property type="nucleotide sequence ID" value="XM_001418976.1"/>
</dbReference>
<evidence type="ECO:0000256" key="13">
    <source>
        <dbReference type="SAM" id="MobiDB-lite"/>
    </source>
</evidence>
<dbReference type="CDD" id="cd15481">
    <property type="entry name" value="SRP68-RBD"/>
    <property type="match status" value="1"/>
</dbReference>
<dbReference type="AlphaFoldDB" id="A4S0P2"/>
<proteinExistence type="inferred from homology"/>
<comment type="similarity">
    <text evidence="4">Belongs to the SRP68 family.</text>
</comment>
<evidence type="ECO:0000256" key="9">
    <source>
        <dbReference type="ARBA" id="ARBA00023242"/>
    </source>
</evidence>
<dbReference type="GO" id="GO:0030942">
    <property type="term" value="F:endoplasmic reticulum signal peptide binding"/>
    <property type="evidence" value="ECO:0007669"/>
    <property type="project" value="InterPro"/>
</dbReference>
<dbReference type="PANTHER" id="PTHR12860">
    <property type="entry name" value="SIGNAL RECOGNITION PARTICLE 68 KDA PROTEIN"/>
    <property type="match status" value="1"/>
</dbReference>
<evidence type="ECO:0000256" key="10">
    <source>
        <dbReference type="ARBA" id="ARBA00023274"/>
    </source>
</evidence>
<evidence type="ECO:0000256" key="12">
    <source>
        <dbReference type="ARBA" id="ARBA00083741"/>
    </source>
</evidence>
<protein>
    <recommendedName>
        <fullName evidence="11">Signal recognition particle subunit SRP68</fullName>
    </recommendedName>
    <alternativeName>
        <fullName evidence="12">Signal recognition particle 68 kDa protein</fullName>
    </alternativeName>
</protein>
<gene>
    <name evidence="14" type="ORF">OSTLU_32815</name>
</gene>
<dbReference type="eggNOG" id="KOG2460">
    <property type="taxonomic scope" value="Eukaryota"/>
</dbReference>
<dbReference type="Pfam" id="PF16969">
    <property type="entry name" value="SRP68"/>
    <property type="match status" value="1"/>
</dbReference>
<evidence type="ECO:0000256" key="2">
    <source>
        <dbReference type="ARBA" id="ARBA00004496"/>
    </source>
</evidence>
<dbReference type="GO" id="GO:0005783">
    <property type="term" value="C:endoplasmic reticulum"/>
    <property type="evidence" value="ECO:0007669"/>
    <property type="project" value="UniProtKB-SubCell"/>
</dbReference>
<dbReference type="HOGENOM" id="CLU_018649_1_0_1"/>
<dbReference type="InterPro" id="IPR034652">
    <property type="entry name" value="SRP68-RBD"/>
</dbReference>
<dbReference type="GO" id="GO:0005786">
    <property type="term" value="C:signal recognition particle, endoplasmic reticulum targeting"/>
    <property type="evidence" value="ECO:0007669"/>
    <property type="project" value="UniProtKB-KW"/>
</dbReference>